<dbReference type="GO" id="GO:0005737">
    <property type="term" value="C:cytoplasm"/>
    <property type="evidence" value="ECO:0007669"/>
    <property type="project" value="UniProtKB-SubCell"/>
</dbReference>
<dbReference type="NCBIfam" id="NF003246">
    <property type="entry name" value="PRK04204.1-2"/>
    <property type="match status" value="1"/>
</dbReference>
<proteinExistence type="inferred from homology"/>
<evidence type="ECO:0000313" key="9">
    <source>
        <dbReference type="EMBL" id="MBI3014848.1"/>
    </source>
</evidence>
<evidence type="ECO:0000313" key="10">
    <source>
        <dbReference type="Proteomes" id="UP000741360"/>
    </source>
</evidence>
<comment type="function">
    <text evidence="5">Catalyzes the conversion of 3'-phosphate to a 2',3'-cyclic phosphodiester at the end of RNA. The mechanism of action of the enzyme occurs in 3 steps: (A) adenylation of the enzyme by ATP; (B) transfer of adenylate to an RNA-N3'P to produce RNA-N3'PP5'A; (C) and attack of the adjacent 2'-hydroxyl on the 3'-phosphorus in the diester linkage to produce the cyclic end product. The biological role of this enzyme is unknown but it is likely to function in some aspects of cellular RNA processing.</text>
</comment>
<feature type="domain" description="RNA 3'-terminal phosphate cyclase insert" evidence="8">
    <location>
        <begin position="185"/>
        <end position="273"/>
    </location>
</feature>
<evidence type="ECO:0000256" key="6">
    <source>
        <dbReference type="NCBIfam" id="TIGR03399"/>
    </source>
</evidence>
<dbReference type="InterPro" id="IPR037136">
    <property type="entry name" value="RNA3'_phos_cyclase_dom_sf"/>
</dbReference>
<dbReference type="Pfam" id="PF05189">
    <property type="entry name" value="RTC_insert"/>
    <property type="match status" value="1"/>
</dbReference>
<name>A0A932GPC2_UNCTE</name>
<dbReference type="EC" id="6.5.1.4" evidence="5 6"/>
<evidence type="ECO:0000256" key="5">
    <source>
        <dbReference type="HAMAP-Rule" id="MF_00200"/>
    </source>
</evidence>
<accession>A0A932GPC2</accession>
<dbReference type="GO" id="GO:0005524">
    <property type="term" value="F:ATP binding"/>
    <property type="evidence" value="ECO:0007669"/>
    <property type="project" value="UniProtKB-KW"/>
</dbReference>
<protein>
    <recommendedName>
        <fullName evidence="5 6">RNA 3'-terminal phosphate cyclase</fullName>
        <shortName evidence="5">RNA cyclase</shortName>
        <shortName evidence="5">RNA-3'-phosphate cyclase</shortName>
        <ecNumber evidence="5 6">6.5.1.4</ecNumber>
    </recommendedName>
</protein>
<dbReference type="AlphaFoldDB" id="A0A932GPC2"/>
<evidence type="ECO:0000256" key="2">
    <source>
        <dbReference type="ARBA" id="ARBA00022598"/>
    </source>
</evidence>
<dbReference type="PANTHER" id="PTHR11096">
    <property type="entry name" value="RNA 3' TERMINAL PHOSPHATE CYCLASE"/>
    <property type="match status" value="1"/>
</dbReference>
<keyword evidence="2 5" id="KW-0436">Ligase</keyword>
<dbReference type="InterPro" id="IPR036553">
    <property type="entry name" value="RPTC_insert"/>
</dbReference>
<dbReference type="CDD" id="cd00874">
    <property type="entry name" value="RNA_Cyclase_Class_II"/>
    <property type="match status" value="1"/>
</dbReference>
<dbReference type="InterPro" id="IPR013791">
    <property type="entry name" value="RNA3'-term_phos_cycl_insert"/>
</dbReference>
<comment type="subcellular location">
    <subcellularLocation>
        <location evidence="5">Cytoplasm</location>
    </subcellularLocation>
</comment>
<dbReference type="Proteomes" id="UP000741360">
    <property type="component" value="Unassembled WGS sequence"/>
</dbReference>
<dbReference type="PANTHER" id="PTHR11096:SF0">
    <property type="entry name" value="RNA 3'-TERMINAL PHOSPHATE CYCLASE"/>
    <property type="match status" value="1"/>
</dbReference>
<feature type="domain" description="RNA 3'-terminal phosphate cyclase" evidence="7">
    <location>
        <begin position="9"/>
        <end position="331"/>
    </location>
</feature>
<dbReference type="InterPro" id="IPR000228">
    <property type="entry name" value="RNA3'_term_phos_cyc"/>
</dbReference>
<comment type="catalytic activity">
    <reaction evidence="4 5">
        <text>a 3'-end 3'-phospho-ribonucleotide-RNA + ATP = a 3'-end 2',3'-cyclophospho-ribonucleotide-RNA + AMP + diphosphate</text>
        <dbReference type="Rhea" id="RHEA:23976"/>
        <dbReference type="Rhea" id="RHEA-COMP:10463"/>
        <dbReference type="Rhea" id="RHEA-COMP:10464"/>
        <dbReference type="ChEBI" id="CHEBI:30616"/>
        <dbReference type="ChEBI" id="CHEBI:33019"/>
        <dbReference type="ChEBI" id="CHEBI:83062"/>
        <dbReference type="ChEBI" id="CHEBI:83064"/>
        <dbReference type="ChEBI" id="CHEBI:456215"/>
        <dbReference type="EC" id="6.5.1.4"/>
    </reaction>
</comment>
<evidence type="ECO:0000256" key="4">
    <source>
        <dbReference type="ARBA" id="ARBA00024481"/>
    </source>
</evidence>
<dbReference type="SUPFAM" id="SSF52913">
    <property type="entry name" value="RNA 3'-terminal phosphate cyclase, RPTC, insert domain"/>
    <property type="match status" value="1"/>
</dbReference>
<evidence type="ECO:0000256" key="3">
    <source>
        <dbReference type="ARBA" id="ARBA00022741"/>
    </source>
</evidence>
<feature type="binding site" evidence="5">
    <location>
        <position position="104"/>
    </location>
    <ligand>
        <name>ATP</name>
        <dbReference type="ChEBI" id="CHEBI:30616"/>
    </ligand>
</feature>
<keyword evidence="5" id="KW-0067">ATP-binding</keyword>
<dbReference type="HAMAP" id="MF_00200">
    <property type="entry name" value="RTC"/>
    <property type="match status" value="1"/>
</dbReference>
<dbReference type="Pfam" id="PF01137">
    <property type="entry name" value="RTC"/>
    <property type="match status" value="1"/>
</dbReference>
<sequence length="344" mass="37040">MLTLDGSTGEGGGQILRTALALSCVTGTPFRLTNIRAGRRNPGLQPQHLASVLAARDICSARVLGDELGSREIEFRPGPLLGGTYDWDVAERKGSAGSVSLVLQAVFLPLCLADVPSRLRVKGGTHVPWSPPVHYVQEVFLPMIAKLGGEARVDLIRWGWYPAGGGEVEVTLRRARGWNPLNLQDRGALRKLRGISAVSNLPRSIADRQAAELRRLLREAGEDAEISIVEAPSPGKGTFVFLVAEFEQVRAGFGSLGARGKPSEEVAREAFEQWVDFRAGKGALDEHLADQILPFLALAPGPSAFTTHRVTNHLLTGAWVVGRFLPREISVSGKAGEEGEARVL</sequence>
<dbReference type="Gene3D" id="3.65.10.20">
    <property type="entry name" value="RNA 3'-terminal phosphate cyclase domain"/>
    <property type="match status" value="1"/>
</dbReference>
<dbReference type="InterPro" id="IPR017770">
    <property type="entry name" value="RNA3'_term_phos_cyc_type_1"/>
</dbReference>
<gene>
    <name evidence="5 9" type="primary">rtcA</name>
    <name evidence="9" type="ORF">HYY65_07295</name>
</gene>
<dbReference type="EMBL" id="JACPSX010000133">
    <property type="protein sequence ID" value="MBI3014848.1"/>
    <property type="molecule type" value="Genomic_DNA"/>
</dbReference>
<evidence type="ECO:0000256" key="1">
    <source>
        <dbReference type="ARBA" id="ARBA00009206"/>
    </source>
</evidence>
<organism evidence="9 10">
    <name type="scientific">Tectimicrobiota bacterium</name>
    <dbReference type="NCBI Taxonomy" id="2528274"/>
    <lineage>
        <taxon>Bacteria</taxon>
        <taxon>Pseudomonadati</taxon>
        <taxon>Nitrospinota/Tectimicrobiota group</taxon>
        <taxon>Candidatus Tectimicrobiota</taxon>
    </lineage>
</organism>
<dbReference type="SUPFAM" id="SSF55205">
    <property type="entry name" value="EPT/RTPC-like"/>
    <property type="match status" value="1"/>
</dbReference>
<dbReference type="PIRSF" id="PIRSF005378">
    <property type="entry name" value="RNA3'_term_phos_cycl_euk"/>
    <property type="match status" value="1"/>
</dbReference>
<dbReference type="GO" id="GO:0003963">
    <property type="term" value="F:RNA-3'-phosphate cyclase activity"/>
    <property type="evidence" value="ECO:0007669"/>
    <property type="project" value="UniProtKB-UniRule"/>
</dbReference>
<dbReference type="InterPro" id="IPR013792">
    <property type="entry name" value="RNA3'P_cycl/enolpyr_Trfase_a/b"/>
</dbReference>
<evidence type="ECO:0000259" key="8">
    <source>
        <dbReference type="Pfam" id="PF05189"/>
    </source>
</evidence>
<dbReference type="NCBIfam" id="TIGR03399">
    <property type="entry name" value="RNA_3prim_cycl"/>
    <property type="match status" value="1"/>
</dbReference>
<keyword evidence="3 5" id="KW-0547">Nucleotide-binding</keyword>
<feature type="active site" description="Tele-AMP-histidine intermediate" evidence="5">
    <location>
        <position position="313"/>
    </location>
</feature>
<keyword evidence="5" id="KW-0963">Cytoplasm</keyword>
<reference evidence="9" key="1">
    <citation type="submission" date="2020-07" db="EMBL/GenBank/DDBJ databases">
        <title>Huge and variable diversity of episymbiotic CPR bacteria and DPANN archaea in groundwater ecosystems.</title>
        <authorList>
            <person name="He C.Y."/>
            <person name="Keren R."/>
            <person name="Whittaker M."/>
            <person name="Farag I.F."/>
            <person name="Doudna J."/>
            <person name="Cate J.H.D."/>
            <person name="Banfield J.F."/>
        </authorList>
    </citation>
    <scope>NUCLEOTIDE SEQUENCE</scope>
    <source>
        <strain evidence="9">NC_groundwater_717_Ag_S-0.2um_59_8</strain>
    </source>
</reference>
<comment type="caution">
    <text evidence="9">The sequence shown here is derived from an EMBL/GenBank/DDBJ whole genome shotgun (WGS) entry which is preliminary data.</text>
</comment>
<dbReference type="Gene3D" id="3.30.360.20">
    <property type="entry name" value="RNA 3'-terminal phosphate cyclase, insert domain"/>
    <property type="match status" value="1"/>
</dbReference>
<dbReference type="InterPro" id="IPR023797">
    <property type="entry name" value="RNA3'_phos_cyclase_dom"/>
</dbReference>
<dbReference type="GO" id="GO:0006396">
    <property type="term" value="P:RNA processing"/>
    <property type="evidence" value="ECO:0007669"/>
    <property type="project" value="UniProtKB-UniRule"/>
</dbReference>
<evidence type="ECO:0000259" key="7">
    <source>
        <dbReference type="Pfam" id="PF01137"/>
    </source>
</evidence>
<feature type="binding site" evidence="5">
    <location>
        <begin position="287"/>
        <end position="291"/>
    </location>
    <ligand>
        <name>ATP</name>
        <dbReference type="ChEBI" id="CHEBI:30616"/>
    </ligand>
</feature>
<comment type="similarity">
    <text evidence="1 5">Belongs to the RNA 3'-terminal cyclase family. Type 1 subfamily.</text>
</comment>